<evidence type="ECO:0008006" key="5">
    <source>
        <dbReference type="Google" id="ProtNLM"/>
    </source>
</evidence>
<protein>
    <recommendedName>
        <fullName evidence="5">EamA domain-containing protein</fullName>
    </recommendedName>
</protein>
<feature type="transmembrane region" description="Helical" evidence="2">
    <location>
        <begin position="410"/>
        <end position="431"/>
    </location>
</feature>
<feature type="transmembrane region" description="Helical" evidence="2">
    <location>
        <begin position="437"/>
        <end position="459"/>
    </location>
</feature>
<feature type="transmembrane region" description="Helical" evidence="2">
    <location>
        <begin position="233"/>
        <end position="251"/>
    </location>
</feature>
<feature type="signal peptide" evidence="3">
    <location>
        <begin position="1"/>
        <end position="30"/>
    </location>
</feature>
<feature type="transmembrane region" description="Helical" evidence="2">
    <location>
        <begin position="161"/>
        <end position="181"/>
    </location>
</feature>
<accession>A0A7S0HY37</accession>
<evidence type="ECO:0000256" key="3">
    <source>
        <dbReference type="SAM" id="SignalP"/>
    </source>
</evidence>
<gene>
    <name evidence="4" type="ORF">HPHI1048_LOCUS22068</name>
</gene>
<evidence type="ECO:0000256" key="2">
    <source>
        <dbReference type="SAM" id="Phobius"/>
    </source>
</evidence>
<dbReference type="EMBL" id="HBEO01032604">
    <property type="protein sequence ID" value="CAD8505443.1"/>
    <property type="molecule type" value="Transcribed_RNA"/>
</dbReference>
<feature type="compositionally biased region" description="Basic and acidic residues" evidence="1">
    <location>
        <begin position="100"/>
        <end position="114"/>
    </location>
</feature>
<evidence type="ECO:0000313" key="4">
    <source>
        <dbReference type="EMBL" id="CAD8505443.1"/>
    </source>
</evidence>
<keyword evidence="2" id="KW-0472">Membrane</keyword>
<feature type="transmembrane region" description="Helical" evidence="2">
    <location>
        <begin position="193"/>
        <end position="213"/>
    </location>
</feature>
<proteinExistence type="predicted"/>
<keyword evidence="2" id="KW-1133">Transmembrane helix</keyword>
<feature type="region of interest" description="Disordered" evidence="1">
    <location>
        <begin position="95"/>
        <end position="115"/>
    </location>
</feature>
<name>A0A7S0HY37_9CRYP</name>
<reference evidence="4" key="1">
    <citation type="submission" date="2021-01" db="EMBL/GenBank/DDBJ databases">
        <authorList>
            <person name="Corre E."/>
            <person name="Pelletier E."/>
            <person name="Niang G."/>
            <person name="Scheremetjew M."/>
            <person name="Finn R."/>
            <person name="Kale V."/>
            <person name="Holt S."/>
            <person name="Cochrane G."/>
            <person name="Meng A."/>
            <person name="Brown T."/>
            <person name="Cohen L."/>
        </authorList>
    </citation>
    <scope>NUCLEOTIDE SEQUENCE</scope>
    <source>
        <strain evidence="4">CCMP325</strain>
    </source>
</reference>
<feature type="transmembrane region" description="Helical" evidence="2">
    <location>
        <begin position="337"/>
        <end position="357"/>
    </location>
</feature>
<feature type="transmembrane region" description="Helical" evidence="2">
    <location>
        <begin position="263"/>
        <end position="286"/>
    </location>
</feature>
<feature type="transmembrane region" description="Helical" evidence="2">
    <location>
        <begin position="377"/>
        <end position="398"/>
    </location>
</feature>
<evidence type="ECO:0000256" key="1">
    <source>
        <dbReference type="SAM" id="MobiDB-lite"/>
    </source>
</evidence>
<sequence>MAVRSIATPLGSISSVLFVLVATQIWCCLALPSNIGAADIPIASNKAPSRKGSQSFKPLRQLSVEFAEAIAEHKGFNSLAATEVFNARSSDLDQAAKMSSADDERNADNGRDASSKPGLFSSISNQISFALVAVTAASFYQVKLSNDASARATSAVKDQNYAMGLALAGVALIGNAAVGAFRKILSQHNIGSAQQVGIATLLQGIVSIIYCFQSGDLKLGSVQEMTEALPPRIFWIAAVSASVLNSIVKTLETKAFAESDISLCAPFLAFDPVMQFVVGVAVMPLACKLIDFGCDEAKTSYPPYHILSVGCIAYGAFLLGKGIAPKGSTANVKQAKMLGPLPLGSWFILINCVIYGFTSRLDKVAIKSAGKTLYYAYGRLLMASTTLGGSFMSGGLTLRELKKFMAPPVLLLIFAICLSDAIYMLSLYQAFAWISPVYVTAIKRGGGILLSSLLGVLLFSESVAGRFIPIVTICSGVTFLCL</sequence>
<feature type="transmembrane region" description="Helical" evidence="2">
    <location>
        <begin position="306"/>
        <end position="325"/>
    </location>
</feature>
<keyword evidence="2" id="KW-0812">Transmembrane</keyword>
<feature type="chain" id="PRO_5031486656" description="EamA domain-containing protein" evidence="3">
    <location>
        <begin position="31"/>
        <end position="482"/>
    </location>
</feature>
<keyword evidence="3" id="KW-0732">Signal</keyword>
<organism evidence="4">
    <name type="scientific">Hanusia phi</name>
    <dbReference type="NCBI Taxonomy" id="3032"/>
    <lineage>
        <taxon>Eukaryota</taxon>
        <taxon>Cryptophyceae</taxon>
        <taxon>Pyrenomonadales</taxon>
        <taxon>Geminigeraceae</taxon>
        <taxon>Hanusia</taxon>
    </lineage>
</organism>
<dbReference type="AlphaFoldDB" id="A0A7S0HY37"/>